<feature type="compositionally biased region" description="Low complexity" evidence="1">
    <location>
        <begin position="349"/>
        <end position="359"/>
    </location>
</feature>
<feature type="compositionally biased region" description="Polar residues" evidence="1">
    <location>
        <begin position="298"/>
        <end position="309"/>
    </location>
</feature>
<feature type="region of interest" description="Disordered" evidence="1">
    <location>
        <begin position="536"/>
        <end position="555"/>
    </location>
</feature>
<dbReference type="OrthoDB" id="2345229at2759"/>
<evidence type="ECO:0000313" key="4">
    <source>
        <dbReference type="Proteomes" id="UP000807716"/>
    </source>
</evidence>
<feature type="compositionally biased region" description="Pro residues" evidence="1">
    <location>
        <begin position="132"/>
        <end position="142"/>
    </location>
</feature>
<feature type="region of interest" description="Disordered" evidence="1">
    <location>
        <begin position="734"/>
        <end position="756"/>
    </location>
</feature>
<proteinExistence type="predicted"/>
<feature type="region of interest" description="Disordered" evidence="1">
    <location>
        <begin position="642"/>
        <end position="681"/>
    </location>
</feature>
<feature type="compositionally biased region" description="Pro residues" evidence="1">
    <location>
        <begin position="161"/>
        <end position="181"/>
    </location>
</feature>
<feature type="compositionally biased region" description="Pro residues" evidence="1">
    <location>
        <begin position="399"/>
        <end position="413"/>
    </location>
</feature>
<dbReference type="AlphaFoldDB" id="A0A9P6U9X6"/>
<feature type="compositionally biased region" description="Polar residues" evidence="1">
    <location>
        <begin position="119"/>
        <end position="131"/>
    </location>
</feature>
<feature type="compositionally biased region" description="Low complexity" evidence="1">
    <location>
        <begin position="311"/>
        <end position="330"/>
    </location>
</feature>
<dbReference type="PANTHER" id="PTHR47263">
    <property type="entry name" value="ADENYLATE CYCLASE ACTIVATION PROTEIN GIT1"/>
    <property type="match status" value="1"/>
</dbReference>
<dbReference type="EMBL" id="JAAAJB010000107">
    <property type="protein sequence ID" value="KAG0265810.1"/>
    <property type="molecule type" value="Genomic_DNA"/>
</dbReference>
<name>A0A9P6U9X6_9FUNG</name>
<evidence type="ECO:0000256" key="1">
    <source>
        <dbReference type="SAM" id="MobiDB-lite"/>
    </source>
</evidence>
<feature type="compositionally biased region" description="Polar residues" evidence="1">
    <location>
        <begin position="465"/>
        <end position="475"/>
    </location>
</feature>
<feature type="compositionally biased region" description="Low complexity" evidence="1">
    <location>
        <begin position="489"/>
        <end position="505"/>
    </location>
</feature>
<reference evidence="3" key="1">
    <citation type="journal article" date="2020" name="Fungal Divers.">
        <title>Resolving the Mortierellaceae phylogeny through synthesis of multi-gene phylogenetics and phylogenomics.</title>
        <authorList>
            <person name="Vandepol N."/>
            <person name="Liber J."/>
            <person name="Desiro A."/>
            <person name="Na H."/>
            <person name="Kennedy M."/>
            <person name="Barry K."/>
            <person name="Grigoriev I.V."/>
            <person name="Miller A.N."/>
            <person name="O'Donnell K."/>
            <person name="Stajich J.E."/>
            <person name="Bonito G."/>
        </authorList>
    </citation>
    <scope>NUCLEOTIDE SEQUENCE</scope>
    <source>
        <strain evidence="3">BC1065</strain>
    </source>
</reference>
<feature type="region of interest" description="Disordered" evidence="1">
    <location>
        <begin position="563"/>
        <end position="601"/>
    </location>
</feature>
<comment type="caution">
    <text evidence="3">The sequence shown here is derived from an EMBL/GenBank/DDBJ whole genome shotgun (WGS) entry which is preliminary data.</text>
</comment>
<accession>A0A9P6U9X6</accession>
<evidence type="ECO:0000313" key="3">
    <source>
        <dbReference type="EMBL" id="KAG0265810.1"/>
    </source>
</evidence>
<gene>
    <name evidence="3" type="ORF">DFQ27_000345</name>
</gene>
<dbReference type="InterPro" id="IPR052811">
    <property type="entry name" value="Glucose_resp_signaling"/>
</dbReference>
<feature type="compositionally biased region" description="Polar residues" evidence="1">
    <location>
        <begin position="587"/>
        <end position="596"/>
    </location>
</feature>
<sequence>MALPMAHRMAHRMAHLKALPMVLLTVLLMVLPKAHLRLHLACPCPTTTTNPSTRMVRLVQEALLLLLCIRIHFRLPMRAQVLQALRLATATDLDQAILQGILRPPMMASQPPPMIHQMPPTSTALSGFSNNAPPPLVPPPPAAAAAASGNSVRPLPGSNVQPPPHSGSLQPPPNIVQPPPAAAHGTNSTLTPSPMAPPAYRPKTSYQPVKHDSPRPVHHNQQQQQQQQQGHLPGHGSLQPPGPPGVGIGGGSHSTLQRPPLVPVVSSASFDADDRPTELLPVEDEDDDDARSIYSAPKTPSLSSLTPHAQSPMISPSPSLSPALSYLSVSNTSTIASTLTPPHHPPPSNNGSSRPSAASIFTSPALPTPASQPAPEQARPDHFPGVGGGSYQPKSAYQPKPPMAPPKESPKPAPSSISSSDTIKVEVVDASFHRPPSSIGGLSVDANIKVPLPSEPSTVPRPPVLTSSQQSYLGQATSSLPPAPPKLSTPPIQTSSQQQQQQQPSGRSSHHLFSEGSQESISLDSLEQFVNNINVTSTNANTDDIAPVPPPKTTLEKRYTLTDAPLRDSADSSALPAVAPLGLTPKRPTSQPSPGSVTPVLPRDQLTETLAAAGPPPPLANATKPEVAQASYFAPQPDQVFSFGHGPSSQGAPGVAPGGSIHPVPANRPVTQQQQQHPPSTPFGEKALSFLNPDYMNNQISSMAASQDNSPAQLAPPMVRRNKTLRRAANMTGTGMAPHQPNDGANNAALLPQNPQPPVPPLPVSTPPPFNVTPDELYPYLLRIVLLAQSLEAPPPAAPAPVHVGTDKETHKDLIKAVRTKVKEILSNKDRTPMYQDPVVKQALSNMEPKQFKDSTNVEGLLVTFTIEMTRIQQARGITPANRFDQIAIMTKIVRDAIRHDPFPGHEGILQRLEKQAKPVPAKPHATAQADKLLKVIKDLFRLQDSTRQQRMNDLKRTSTKQNALDDLKKIAVNLGLDAFPYPGKEDYYDQGHHSAFKNRERSAVTGLIRALASSMQSSVGADANSRSEFVFIPVNPKEYYRLLLNMCVDHALISHSETEPVANLLSTATKALLKECGIRWRLTSSWRDILYMEVIKERYREGKLPIGFLLEFMQSKLYKDADIPQWHITEANMLSDFYGSLNYMMFDNINHDIGDLEKVSLSYFSAMLNILDKVHEQEVFQRMNINMSPFIEDIKETVLVEAVKRFQNKDDEIQKEGFENETVPLTKTAVFIVSEHSKLKKRFPQKIFP</sequence>
<keyword evidence="2" id="KW-0732">Signal</keyword>
<feature type="chain" id="PRO_5040482389" evidence="2">
    <location>
        <begin position="37"/>
        <end position="1250"/>
    </location>
</feature>
<protein>
    <submittedName>
        <fullName evidence="3">Uncharacterized protein</fullName>
    </submittedName>
</protein>
<organism evidence="3 4">
    <name type="scientific">Actinomortierella ambigua</name>
    <dbReference type="NCBI Taxonomy" id="1343610"/>
    <lineage>
        <taxon>Eukaryota</taxon>
        <taxon>Fungi</taxon>
        <taxon>Fungi incertae sedis</taxon>
        <taxon>Mucoromycota</taxon>
        <taxon>Mortierellomycotina</taxon>
        <taxon>Mortierellomycetes</taxon>
        <taxon>Mortierellales</taxon>
        <taxon>Mortierellaceae</taxon>
        <taxon>Actinomortierella</taxon>
    </lineage>
</organism>
<feature type="compositionally biased region" description="Polar residues" evidence="1">
    <location>
        <begin position="515"/>
        <end position="525"/>
    </location>
</feature>
<feature type="signal peptide" evidence="2">
    <location>
        <begin position="1"/>
        <end position="36"/>
    </location>
</feature>
<evidence type="ECO:0000256" key="2">
    <source>
        <dbReference type="SAM" id="SignalP"/>
    </source>
</evidence>
<keyword evidence="4" id="KW-1185">Reference proteome</keyword>
<feature type="region of interest" description="Disordered" evidence="1">
    <location>
        <begin position="108"/>
        <end position="525"/>
    </location>
</feature>
<dbReference type="PANTHER" id="PTHR47263:SF1">
    <property type="entry name" value="C2 DOMAIN PROTEIN (AFU_ORTHOLOGUE AFUA_7G02350)"/>
    <property type="match status" value="1"/>
</dbReference>
<dbReference type="Proteomes" id="UP000807716">
    <property type="component" value="Unassembled WGS sequence"/>
</dbReference>